<dbReference type="OrthoDB" id="15256at2157"/>
<evidence type="ECO:0000313" key="9">
    <source>
        <dbReference type="EMBL" id="ABX13036.1"/>
    </source>
</evidence>
<evidence type="ECO:0000259" key="8">
    <source>
        <dbReference type="Pfam" id="PF13462"/>
    </source>
</evidence>
<gene>
    <name evidence="9" type="ordered locus">Nmar_1140</name>
</gene>
<dbReference type="GeneID" id="5774705"/>
<feature type="transmembrane region" description="Helical" evidence="7">
    <location>
        <begin position="7"/>
        <end position="24"/>
    </location>
</feature>
<reference evidence="9 10" key="1">
    <citation type="journal article" date="2010" name="Proc. Natl. Acad. Sci. U.S.A.">
        <title>Nitrosopumilus maritimus genome reveals unique mechanisms for nitrification and autotrophy in globally distributed marine crenarchaea.</title>
        <authorList>
            <person name="Walker C.B."/>
            <person name="de la Torre J.R."/>
            <person name="Klotz M.G."/>
            <person name="Urakawa H."/>
            <person name="Pinel N."/>
            <person name="Arp D.J."/>
            <person name="Brochier-Armanet C."/>
            <person name="Chain P.S."/>
            <person name="Chan P.P."/>
            <person name="Gollabgir A."/>
            <person name="Hemp J."/>
            <person name="Hugler M."/>
            <person name="Karr E.A."/>
            <person name="Konneke M."/>
            <person name="Shin M."/>
            <person name="Lawton T.J."/>
            <person name="Lowe T."/>
            <person name="Martens-Habbena W."/>
            <person name="Sayavedra-Soto L.A."/>
            <person name="Lang D."/>
            <person name="Sievert S.M."/>
            <person name="Rosenzweig A.C."/>
            <person name="Manning G."/>
            <person name="Stahl D.A."/>
        </authorList>
    </citation>
    <scope>NUCLEOTIDE SEQUENCE [LARGE SCALE GENOMIC DNA]</scope>
    <source>
        <strain evidence="9 10">SCM1</strain>
    </source>
</reference>
<organism evidence="9 10">
    <name type="scientific">Nitrosopumilus maritimus (strain SCM1)</name>
    <dbReference type="NCBI Taxonomy" id="436308"/>
    <lineage>
        <taxon>Archaea</taxon>
        <taxon>Nitrososphaerota</taxon>
        <taxon>Nitrososphaeria</taxon>
        <taxon>Nitrosopumilales</taxon>
        <taxon>Nitrosopumilaceae</taxon>
        <taxon>Nitrosopumilus</taxon>
    </lineage>
</organism>
<dbReference type="PhylomeDB" id="A9A4Q8"/>
<dbReference type="Pfam" id="PF13462">
    <property type="entry name" value="Thioredoxin_4"/>
    <property type="match status" value="1"/>
</dbReference>
<name>A9A4Q8_NITMS</name>
<keyword evidence="3" id="KW-0732">Signal</keyword>
<evidence type="ECO:0000256" key="2">
    <source>
        <dbReference type="ARBA" id="ARBA00007787"/>
    </source>
</evidence>
<dbReference type="InParanoid" id="A9A4Q8"/>
<keyword evidence="5" id="KW-1015">Disulfide bond</keyword>
<dbReference type="HOGENOM" id="CLU_000288_47_1_2"/>
<keyword evidence="9" id="KW-0413">Isomerase</keyword>
<sequence length="226" mass="25584">MKLSKKIIIGAIIIAIIFLLHSLVSPEIDKKFTPENDSDTLSNNDFNSVPPSVSPVVGDPDAPVTIFAFNDYQCTSCKYWYDTNYSEISEKLVETNKANIVFLDVSPLGDDSILISQATFCADEQKKYSEYQEMLYVSQQEIDTWAKSDQLKNFALELDLDIDQFSNCLDSGKYGQDIQSNIDYTNSLGVEKIPLFKIVNFKGEEHVFKGGIPRVLFEEVVDRFQD</sequence>
<keyword evidence="7" id="KW-1133">Transmembrane helix</keyword>
<dbReference type="KEGG" id="nmr:Nmar_1140"/>
<dbReference type="GO" id="GO:0016853">
    <property type="term" value="F:isomerase activity"/>
    <property type="evidence" value="ECO:0007669"/>
    <property type="project" value="UniProtKB-KW"/>
</dbReference>
<dbReference type="PANTHER" id="PTHR13887">
    <property type="entry name" value="GLUTATHIONE S-TRANSFERASE KAPPA"/>
    <property type="match status" value="1"/>
</dbReference>
<dbReference type="RefSeq" id="WP_012215523.1">
    <property type="nucleotide sequence ID" value="NC_010085.1"/>
</dbReference>
<dbReference type="EMBL" id="CP000866">
    <property type="protein sequence ID" value="ABX13036.1"/>
    <property type="molecule type" value="Genomic_DNA"/>
</dbReference>
<dbReference type="Gene3D" id="3.40.30.10">
    <property type="entry name" value="Glutaredoxin"/>
    <property type="match status" value="1"/>
</dbReference>
<dbReference type="PANTHER" id="PTHR13887:SF14">
    <property type="entry name" value="DISULFIDE BOND FORMATION PROTEIN D"/>
    <property type="match status" value="1"/>
</dbReference>
<evidence type="ECO:0000256" key="1">
    <source>
        <dbReference type="ARBA" id="ARBA00005791"/>
    </source>
</evidence>
<protein>
    <submittedName>
        <fullName evidence="9">Protein-disulfide isomerase-like protein</fullName>
    </submittedName>
</protein>
<evidence type="ECO:0000256" key="5">
    <source>
        <dbReference type="ARBA" id="ARBA00023157"/>
    </source>
</evidence>
<evidence type="ECO:0000313" key="10">
    <source>
        <dbReference type="Proteomes" id="UP000000792"/>
    </source>
</evidence>
<feature type="domain" description="Thioredoxin-like fold" evidence="8">
    <location>
        <begin position="54"/>
        <end position="198"/>
    </location>
</feature>
<dbReference type="AlphaFoldDB" id="A9A4Q8"/>
<keyword evidence="10" id="KW-1185">Reference proteome</keyword>
<evidence type="ECO:0000256" key="6">
    <source>
        <dbReference type="ARBA" id="ARBA00023284"/>
    </source>
</evidence>
<dbReference type="STRING" id="436308.Nmar_1140"/>
<dbReference type="Proteomes" id="UP000000792">
    <property type="component" value="Chromosome"/>
</dbReference>
<dbReference type="SUPFAM" id="SSF52833">
    <property type="entry name" value="Thioredoxin-like"/>
    <property type="match status" value="1"/>
</dbReference>
<proteinExistence type="inferred from homology"/>
<dbReference type="InterPro" id="IPR036249">
    <property type="entry name" value="Thioredoxin-like_sf"/>
</dbReference>
<comment type="similarity">
    <text evidence="1">Belongs to the thioredoxin family. DsbA subfamily.</text>
</comment>
<evidence type="ECO:0000256" key="7">
    <source>
        <dbReference type="SAM" id="Phobius"/>
    </source>
</evidence>
<accession>A9A4Q8</accession>
<evidence type="ECO:0000256" key="3">
    <source>
        <dbReference type="ARBA" id="ARBA00022729"/>
    </source>
</evidence>
<keyword evidence="7" id="KW-0472">Membrane</keyword>
<keyword evidence="6" id="KW-0676">Redox-active center</keyword>
<dbReference type="eggNOG" id="arCOG02868">
    <property type="taxonomic scope" value="Archaea"/>
</dbReference>
<dbReference type="InterPro" id="IPR012336">
    <property type="entry name" value="Thioredoxin-like_fold"/>
</dbReference>
<keyword evidence="4" id="KW-0560">Oxidoreductase</keyword>
<evidence type="ECO:0000256" key="4">
    <source>
        <dbReference type="ARBA" id="ARBA00023002"/>
    </source>
</evidence>
<keyword evidence="7" id="KW-0812">Transmembrane</keyword>
<comment type="similarity">
    <text evidence="2">Belongs to the glutaredoxin family.</text>
</comment>
<dbReference type="GO" id="GO:0016491">
    <property type="term" value="F:oxidoreductase activity"/>
    <property type="evidence" value="ECO:0007669"/>
    <property type="project" value="UniProtKB-KW"/>
</dbReference>
<dbReference type="EnsemblBacteria" id="ABX13036">
    <property type="protein sequence ID" value="ABX13036"/>
    <property type="gene ID" value="Nmar_1140"/>
</dbReference>